<gene>
    <name evidence="1" type="ORF">LTS18_001722</name>
</gene>
<sequence>MGSTTKTAFREDPADPALEGDAVAAADAGVDSDDEGVDSADADGVREPDTTAEFEVAIALVRPGKPTAPTTPPLEGEPRKADKPMLNVKARSVDEVSGTPLNAGSSTPPPPMLRPSSEDAAPLAPSTALPLFNVGLPLFPVAVVIAVAVAPKLSDVTAVAALHTPNVFCAQHAAFPSPSAPQ</sequence>
<dbReference type="EMBL" id="JAWDJW010006918">
    <property type="protein sequence ID" value="KAK3063274.1"/>
    <property type="molecule type" value="Genomic_DNA"/>
</dbReference>
<accession>A0ACC3D7Y0</accession>
<reference evidence="1" key="1">
    <citation type="submission" date="2024-09" db="EMBL/GenBank/DDBJ databases">
        <title>Black Yeasts Isolated from many extreme environments.</title>
        <authorList>
            <person name="Coleine C."/>
            <person name="Stajich J.E."/>
            <person name="Selbmann L."/>
        </authorList>
    </citation>
    <scope>NUCLEOTIDE SEQUENCE</scope>
    <source>
        <strain evidence="1">CCFEE 5737</strain>
    </source>
</reference>
<comment type="caution">
    <text evidence="1">The sequence shown here is derived from an EMBL/GenBank/DDBJ whole genome shotgun (WGS) entry which is preliminary data.</text>
</comment>
<evidence type="ECO:0000313" key="2">
    <source>
        <dbReference type="Proteomes" id="UP001186974"/>
    </source>
</evidence>
<dbReference type="Proteomes" id="UP001186974">
    <property type="component" value="Unassembled WGS sequence"/>
</dbReference>
<keyword evidence="2" id="KW-1185">Reference proteome</keyword>
<organism evidence="1 2">
    <name type="scientific">Coniosporium uncinatum</name>
    <dbReference type="NCBI Taxonomy" id="93489"/>
    <lineage>
        <taxon>Eukaryota</taxon>
        <taxon>Fungi</taxon>
        <taxon>Dikarya</taxon>
        <taxon>Ascomycota</taxon>
        <taxon>Pezizomycotina</taxon>
        <taxon>Dothideomycetes</taxon>
        <taxon>Dothideomycetes incertae sedis</taxon>
        <taxon>Coniosporium</taxon>
    </lineage>
</organism>
<name>A0ACC3D7Y0_9PEZI</name>
<proteinExistence type="predicted"/>
<evidence type="ECO:0000313" key="1">
    <source>
        <dbReference type="EMBL" id="KAK3063274.1"/>
    </source>
</evidence>
<protein>
    <submittedName>
        <fullName evidence="1">Uncharacterized protein</fullName>
    </submittedName>
</protein>